<name>A0AAN9YQS5_9PEZI</name>
<evidence type="ECO:0000313" key="4">
    <source>
        <dbReference type="Proteomes" id="UP001320420"/>
    </source>
</evidence>
<gene>
    <name evidence="3" type="ORF">SLS62_002408</name>
</gene>
<sequence>MAAPASILPTSNDTSGRVSLEGEKSQRRRPRAPALFSNMRGEIDKHHADIPVCLCSLVSGLCDSVAFNASSVFVSMQTGNTVFLALGTAGLPSSVRLLWLRALCSIAAFIAGVFLFSQATRRARPTAKGTLAASFLAQALLIWAAAGLAQGGAAPSFASLGAAEALARSGEWDPRGLAVVVLLALGFGGQIVASRQLGFNEVPTNVLTSLYCDLFSDPALLAPWGRNPKRNRRAAAALLMLAGAVAGGWLSRSRDGAGLPVALWVGGAVKLGIAVAWAAWKVKDDDHAAVQQKQQQQSVVGEKK</sequence>
<dbReference type="PANTHER" id="PTHR37488">
    <property type="entry name" value="DUF1275 DOMAIN-CONTAINING PROTEIN"/>
    <property type="match status" value="1"/>
</dbReference>
<feature type="compositionally biased region" description="Polar residues" evidence="1">
    <location>
        <begin position="8"/>
        <end position="17"/>
    </location>
</feature>
<feature type="transmembrane region" description="Helical" evidence="2">
    <location>
        <begin position="98"/>
        <end position="117"/>
    </location>
</feature>
<feature type="transmembrane region" description="Helical" evidence="2">
    <location>
        <begin position="234"/>
        <end position="251"/>
    </location>
</feature>
<dbReference type="EMBL" id="JAKJXP020000012">
    <property type="protein sequence ID" value="KAK7755478.1"/>
    <property type="molecule type" value="Genomic_DNA"/>
</dbReference>
<keyword evidence="2" id="KW-1133">Transmembrane helix</keyword>
<dbReference type="InterPro" id="IPR010699">
    <property type="entry name" value="DUF1275"/>
</dbReference>
<feature type="region of interest" description="Disordered" evidence="1">
    <location>
        <begin position="1"/>
        <end position="33"/>
    </location>
</feature>
<feature type="transmembrane region" description="Helical" evidence="2">
    <location>
        <begin position="257"/>
        <end position="280"/>
    </location>
</feature>
<evidence type="ECO:0000256" key="2">
    <source>
        <dbReference type="SAM" id="Phobius"/>
    </source>
</evidence>
<keyword evidence="2" id="KW-0812">Transmembrane</keyword>
<protein>
    <recommendedName>
        <fullName evidence="5">DUF1275 domain-containing protein</fullName>
    </recommendedName>
</protein>
<accession>A0AAN9YQS5</accession>
<dbReference type="AlphaFoldDB" id="A0AAN9YQS5"/>
<dbReference type="Pfam" id="PF06912">
    <property type="entry name" value="DUF1275"/>
    <property type="match status" value="1"/>
</dbReference>
<proteinExistence type="predicted"/>
<evidence type="ECO:0000256" key="1">
    <source>
        <dbReference type="SAM" id="MobiDB-lite"/>
    </source>
</evidence>
<keyword evidence="2" id="KW-0472">Membrane</keyword>
<reference evidence="3 4" key="1">
    <citation type="submission" date="2024-02" db="EMBL/GenBank/DDBJ databases">
        <title>De novo assembly and annotation of 12 fungi associated with fruit tree decline syndrome in Ontario, Canada.</title>
        <authorList>
            <person name="Sulman M."/>
            <person name="Ellouze W."/>
            <person name="Ilyukhin E."/>
        </authorList>
    </citation>
    <scope>NUCLEOTIDE SEQUENCE [LARGE SCALE GENOMIC DNA]</scope>
    <source>
        <strain evidence="3 4">M11/M66-122</strain>
    </source>
</reference>
<keyword evidence="4" id="KW-1185">Reference proteome</keyword>
<dbReference type="PANTHER" id="PTHR37488:SF7">
    <property type="entry name" value="DUF1275 DOMAIN PROTEIN"/>
    <property type="match status" value="1"/>
</dbReference>
<evidence type="ECO:0008006" key="5">
    <source>
        <dbReference type="Google" id="ProtNLM"/>
    </source>
</evidence>
<organism evidence="3 4">
    <name type="scientific">Diatrype stigma</name>
    <dbReference type="NCBI Taxonomy" id="117547"/>
    <lineage>
        <taxon>Eukaryota</taxon>
        <taxon>Fungi</taxon>
        <taxon>Dikarya</taxon>
        <taxon>Ascomycota</taxon>
        <taxon>Pezizomycotina</taxon>
        <taxon>Sordariomycetes</taxon>
        <taxon>Xylariomycetidae</taxon>
        <taxon>Xylariales</taxon>
        <taxon>Diatrypaceae</taxon>
        <taxon>Diatrype</taxon>
    </lineage>
</organism>
<feature type="transmembrane region" description="Helical" evidence="2">
    <location>
        <begin position="176"/>
        <end position="193"/>
    </location>
</feature>
<evidence type="ECO:0000313" key="3">
    <source>
        <dbReference type="EMBL" id="KAK7755478.1"/>
    </source>
</evidence>
<comment type="caution">
    <text evidence="3">The sequence shown here is derived from an EMBL/GenBank/DDBJ whole genome shotgun (WGS) entry which is preliminary data.</text>
</comment>
<dbReference type="Proteomes" id="UP001320420">
    <property type="component" value="Unassembled WGS sequence"/>
</dbReference>